<dbReference type="EMBL" id="RDQH01000338">
    <property type="protein sequence ID" value="RXH80687.1"/>
    <property type="molecule type" value="Genomic_DNA"/>
</dbReference>
<evidence type="ECO:0000313" key="2">
    <source>
        <dbReference type="Proteomes" id="UP000290289"/>
    </source>
</evidence>
<reference evidence="1 2" key="1">
    <citation type="submission" date="2018-10" db="EMBL/GenBank/DDBJ databases">
        <title>A high-quality apple genome assembly.</title>
        <authorList>
            <person name="Hu J."/>
        </authorList>
    </citation>
    <scope>NUCLEOTIDE SEQUENCE [LARGE SCALE GENOMIC DNA]</scope>
    <source>
        <strain evidence="2">cv. HFTH1</strain>
        <tissue evidence="1">Young leaf</tissue>
    </source>
</reference>
<dbReference type="Proteomes" id="UP000290289">
    <property type="component" value="Chromosome 12"/>
</dbReference>
<proteinExistence type="predicted"/>
<sequence>MESLEDESLELKVVVGVARRWIKHLGCDVLGLKVEDKKEAGWDWRSSLLRRRMHTRMHAVAPMLSHLAGFILPHQGHIPHLYSPPVFQMDLGLGLQLCLQAWRIPLFCFLTSPRTERR</sequence>
<comment type="caution">
    <text evidence="1">The sequence shown here is derived from an EMBL/GenBank/DDBJ whole genome shotgun (WGS) entry which is preliminary data.</text>
</comment>
<protein>
    <submittedName>
        <fullName evidence="1">Uncharacterized protein</fullName>
    </submittedName>
</protein>
<accession>A0A498IFF1</accession>
<evidence type="ECO:0000313" key="1">
    <source>
        <dbReference type="EMBL" id="RXH80687.1"/>
    </source>
</evidence>
<gene>
    <name evidence="1" type="ORF">DVH24_004601</name>
</gene>
<name>A0A498IFF1_MALDO</name>
<keyword evidence="2" id="KW-1185">Reference proteome</keyword>
<dbReference type="AlphaFoldDB" id="A0A498IFF1"/>
<organism evidence="1 2">
    <name type="scientific">Malus domestica</name>
    <name type="common">Apple</name>
    <name type="synonym">Pyrus malus</name>
    <dbReference type="NCBI Taxonomy" id="3750"/>
    <lineage>
        <taxon>Eukaryota</taxon>
        <taxon>Viridiplantae</taxon>
        <taxon>Streptophyta</taxon>
        <taxon>Embryophyta</taxon>
        <taxon>Tracheophyta</taxon>
        <taxon>Spermatophyta</taxon>
        <taxon>Magnoliopsida</taxon>
        <taxon>eudicotyledons</taxon>
        <taxon>Gunneridae</taxon>
        <taxon>Pentapetalae</taxon>
        <taxon>rosids</taxon>
        <taxon>fabids</taxon>
        <taxon>Rosales</taxon>
        <taxon>Rosaceae</taxon>
        <taxon>Amygdaloideae</taxon>
        <taxon>Maleae</taxon>
        <taxon>Malus</taxon>
    </lineage>
</organism>